<protein>
    <submittedName>
        <fullName evidence="1">Uncharacterized protein</fullName>
    </submittedName>
</protein>
<dbReference type="Proteomes" id="UP001230188">
    <property type="component" value="Unassembled WGS sequence"/>
</dbReference>
<dbReference type="Gene3D" id="3.40.50.1000">
    <property type="entry name" value="HAD superfamily/HAD-like"/>
    <property type="match status" value="1"/>
</dbReference>
<dbReference type="AlphaFoldDB" id="A0AAD7XKG4"/>
<dbReference type="PANTHER" id="PTHR10000:SF8">
    <property type="entry name" value="HAD SUPERFAMILY HYDROLASE-LIKE, TYPE 3"/>
    <property type="match status" value="1"/>
</dbReference>
<dbReference type="GO" id="GO:0000287">
    <property type="term" value="F:magnesium ion binding"/>
    <property type="evidence" value="ECO:0007669"/>
    <property type="project" value="TreeGrafter"/>
</dbReference>
<dbReference type="Gene3D" id="3.30.1240.10">
    <property type="match status" value="1"/>
</dbReference>
<dbReference type="CDD" id="cd07516">
    <property type="entry name" value="HAD_Pase"/>
    <property type="match status" value="1"/>
</dbReference>
<dbReference type="InterPro" id="IPR000150">
    <property type="entry name" value="Cof"/>
</dbReference>
<comment type="caution">
    <text evidence="1">The sequence shown here is derived from an EMBL/GenBank/DDBJ whole genome shotgun (WGS) entry which is preliminary data.</text>
</comment>
<evidence type="ECO:0000313" key="1">
    <source>
        <dbReference type="EMBL" id="KAJ8601439.1"/>
    </source>
</evidence>
<dbReference type="SFLD" id="SFLDS00003">
    <property type="entry name" value="Haloacid_Dehalogenase"/>
    <property type="match status" value="1"/>
</dbReference>
<organism evidence="1 2">
    <name type="scientific">Chrysophaeum taylorii</name>
    <dbReference type="NCBI Taxonomy" id="2483200"/>
    <lineage>
        <taxon>Eukaryota</taxon>
        <taxon>Sar</taxon>
        <taxon>Stramenopiles</taxon>
        <taxon>Ochrophyta</taxon>
        <taxon>Pelagophyceae</taxon>
        <taxon>Pelagomonadales</taxon>
        <taxon>Pelagomonadaceae</taxon>
        <taxon>Chrysophaeum</taxon>
    </lineage>
</organism>
<keyword evidence="2" id="KW-1185">Reference proteome</keyword>
<dbReference type="SUPFAM" id="SSF56784">
    <property type="entry name" value="HAD-like"/>
    <property type="match status" value="1"/>
</dbReference>
<dbReference type="EMBL" id="JAQMWT010000432">
    <property type="protein sequence ID" value="KAJ8601439.1"/>
    <property type="molecule type" value="Genomic_DNA"/>
</dbReference>
<dbReference type="PANTHER" id="PTHR10000">
    <property type="entry name" value="PHOSPHOSERINE PHOSPHATASE"/>
    <property type="match status" value="1"/>
</dbReference>
<name>A0AAD7XKG4_9STRA</name>
<gene>
    <name evidence="1" type="ORF">CTAYLR_005929</name>
</gene>
<dbReference type="NCBIfam" id="TIGR00099">
    <property type="entry name" value="Cof-subfamily"/>
    <property type="match status" value="1"/>
</dbReference>
<dbReference type="GO" id="GO:0005829">
    <property type="term" value="C:cytosol"/>
    <property type="evidence" value="ECO:0007669"/>
    <property type="project" value="TreeGrafter"/>
</dbReference>
<dbReference type="InterPro" id="IPR023214">
    <property type="entry name" value="HAD_sf"/>
</dbReference>
<dbReference type="GO" id="GO:0016791">
    <property type="term" value="F:phosphatase activity"/>
    <property type="evidence" value="ECO:0007669"/>
    <property type="project" value="TreeGrafter"/>
</dbReference>
<dbReference type="InterPro" id="IPR036412">
    <property type="entry name" value="HAD-like_sf"/>
</dbReference>
<dbReference type="PROSITE" id="PS01229">
    <property type="entry name" value="COF_2"/>
    <property type="match status" value="1"/>
</dbReference>
<dbReference type="PROSITE" id="PS01228">
    <property type="entry name" value="COF_1"/>
    <property type="match status" value="1"/>
</dbReference>
<dbReference type="Pfam" id="PF08282">
    <property type="entry name" value="Hydrolase_3"/>
    <property type="match status" value="1"/>
</dbReference>
<reference evidence="1" key="1">
    <citation type="submission" date="2023-01" db="EMBL/GenBank/DDBJ databases">
        <title>Metagenome sequencing of chrysophaentin producing Chrysophaeum taylorii.</title>
        <authorList>
            <person name="Davison J."/>
            <person name="Bewley C."/>
        </authorList>
    </citation>
    <scope>NUCLEOTIDE SEQUENCE</scope>
    <source>
        <strain evidence="1">NIES-1699</strain>
    </source>
</reference>
<evidence type="ECO:0000313" key="2">
    <source>
        <dbReference type="Proteomes" id="UP001230188"/>
    </source>
</evidence>
<dbReference type="SFLD" id="SFLDG01140">
    <property type="entry name" value="C2.B:_Phosphomannomutase_and_P"/>
    <property type="match status" value="1"/>
</dbReference>
<accession>A0AAD7XKG4</accession>
<proteinExistence type="predicted"/>
<sequence length="325" mass="34707">MQVLALLSACGVAAMKNGHPQSKKVLVAFDLDGTLLNGDHEVPARNAAKLRELCELGVVVCIASGRSGPAMYHLIQDLALPAEHTFAVAYNGAVGFRFPRGFSKLDAERKSVVFDQPLEPSCVDFLIEFGQSRGLLAQIYVGDDIFAQCKTEAHYDFARRYAALTGCEHSFVENYDGVDRDKVAKCLVMTDDPDAIAEALKAAMAARGVEATVVRGSPPFFVEVLHERVTKGAGLARLCAELGIDPGACVAFGDGDNDIEMIQAVGLGVAMKNARPNLQSVADRITQLDNNNDGVAAYLEQLQAEGHLPVPMTTTATTKTTPAVV</sequence>